<protein>
    <recommendedName>
        <fullName evidence="3">Secretion system C-terminal sorting domain-containing protein</fullName>
    </recommendedName>
</protein>
<evidence type="ECO:0000313" key="2">
    <source>
        <dbReference type="Proteomes" id="UP000321436"/>
    </source>
</evidence>
<dbReference type="AlphaFoldDB" id="A0A512RP75"/>
<evidence type="ECO:0000313" key="1">
    <source>
        <dbReference type="EMBL" id="GEP97500.1"/>
    </source>
</evidence>
<name>A0A512RP75_9BACT</name>
<dbReference type="InterPro" id="IPR026444">
    <property type="entry name" value="Secre_tail"/>
</dbReference>
<gene>
    <name evidence="1" type="ORF">CCY01nite_37600</name>
</gene>
<dbReference type="RefSeq" id="WP_146865158.1">
    <property type="nucleotide sequence ID" value="NZ_BKAU01000005.1"/>
</dbReference>
<accession>A0A512RP75</accession>
<dbReference type="EMBL" id="BKAU01000005">
    <property type="protein sequence ID" value="GEP97500.1"/>
    <property type="molecule type" value="Genomic_DNA"/>
</dbReference>
<comment type="caution">
    <text evidence="1">The sequence shown here is derived from an EMBL/GenBank/DDBJ whole genome shotgun (WGS) entry which is preliminary data.</text>
</comment>
<sequence length="530" mass="60103">MHSSPHILLLALITICNICRAQTGIFIPPNSDIMVFKTDTVSIFSNVQNAGRFGSMKGSMIYFYGQRWRNEQTALIPDEHYYNDTLRPDAGTFSFAARNGPQFLFGGYNTGTHSGASFPRLRLANPNGLYLEDLGDAKVRYLLQLDSGHFFLNGWNLAIGHQSPGNITGYSDRRFIVTGTQPGGGYLFREHLTGAEVEVAFPVGTAPGSYSPLTVHYQGHAPAGFHARVFDSVYASAISGPALVENHVLKTWNAGSENGNGPVLIRLQHEREQEDTLFSYHRDSSYISRYLPSTGWDTLPPGGIATPGPITTETPQLQSYHHTRLFPDGIGNNLYLAKSAIPFPRESRSLVDLLFFAYRKDVRWVQTYWYTRREVNVLHFELQRRREHEDTFYTVKTILPVITGGNSDLAQYYSYEDDNQYDNWTYYRVKTVTRDGRIFYSEIRKVSWFYRVTVYPNPNNGNFRVDLFGIDKTVRMNMYDMAGRLMKSMLLTAQSNPVSVNIPSGTYVLVFYDTAHKDKRIGAQEVIILK</sequence>
<dbReference type="Proteomes" id="UP000321436">
    <property type="component" value="Unassembled WGS sequence"/>
</dbReference>
<keyword evidence="2" id="KW-1185">Reference proteome</keyword>
<proteinExistence type="predicted"/>
<evidence type="ECO:0008006" key="3">
    <source>
        <dbReference type="Google" id="ProtNLM"/>
    </source>
</evidence>
<dbReference type="NCBIfam" id="TIGR04183">
    <property type="entry name" value="Por_Secre_tail"/>
    <property type="match status" value="1"/>
</dbReference>
<organism evidence="1 2">
    <name type="scientific">Chitinophaga cymbidii</name>
    <dbReference type="NCBI Taxonomy" id="1096750"/>
    <lineage>
        <taxon>Bacteria</taxon>
        <taxon>Pseudomonadati</taxon>
        <taxon>Bacteroidota</taxon>
        <taxon>Chitinophagia</taxon>
        <taxon>Chitinophagales</taxon>
        <taxon>Chitinophagaceae</taxon>
        <taxon>Chitinophaga</taxon>
    </lineage>
</organism>
<dbReference type="OrthoDB" id="617217at2"/>
<reference evidence="1 2" key="1">
    <citation type="submission" date="2019-07" db="EMBL/GenBank/DDBJ databases">
        <title>Whole genome shotgun sequence of Chitinophaga cymbidii NBRC 109752.</title>
        <authorList>
            <person name="Hosoyama A."/>
            <person name="Uohara A."/>
            <person name="Ohji S."/>
            <person name="Ichikawa N."/>
        </authorList>
    </citation>
    <scope>NUCLEOTIDE SEQUENCE [LARGE SCALE GENOMIC DNA]</scope>
    <source>
        <strain evidence="1 2">NBRC 109752</strain>
    </source>
</reference>